<dbReference type="GO" id="GO:0016887">
    <property type="term" value="F:ATP hydrolysis activity"/>
    <property type="evidence" value="ECO:0007669"/>
    <property type="project" value="InterPro"/>
</dbReference>
<evidence type="ECO:0000256" key="7">
    <source>
        <dbReference type="ARBA" id="ARBA00022942"/>
    </source>
</evidence>
<dbReference type="InterPro" id="IPR003959">
    <property type="entry name" value="ATPase_AAA_core"/>
</dbReference>
<sequence>MTILDQIFCRRIKEIERETEEEVQKLRRLERIGNKINTEVRLLRSEIDRLIEPCSIPGTVLKKVEGRKVLIKINEGKLVVDVDMTIPMSAIQTGQRIIVHANTLVLHKILPNKVDPSLNAVIVEKVPDVTFDMIGGLQKQIEQIKEVIELPIKHPELFESLGIAQPKGVLLYGPPGTGKTLLVRALAHHASSTFIRISGTELVQKYIGEGARKTLLLLYLWMKSTPSDVQGLACQEVIIRKKILTGHKEYFYLGDSEVQRTMLELLNQLDGFESSNKIKVIMATNRIDILDPALLRPGRIDRKIEFPPPGDEVKRPTGEEILRIHANRMNLVRGIRLGKIARSFHDASGAEIKAVCTEAGIMALRDLRTYVCQEDFEMAVKKVLSHTQSEIVALAA</sequence>
<dbReference type="SMART" id="SM00382">
    <property type="entry name" value="AAA"/>
    <property type="match status" value="1"/>
</dbReference>
<keyword evidence="11" id="KW-1185">Reference proteome</keyword>
<dbReference type="Gene3D" id="2.40.50.140">
    <property type="entry name" value="Nucleic acid-binding proteins"/>
    <property type="match status" value="1"/>
</dbReference>
<dbReference type="SUPFAM" id="SSF52540">
    <property type="entry name" value="P-loop containing nucleoside triphosphate hydrolases"/>
    <property type="match status" value="1"/>
</dbReference>
<dbReference type="STRING" id="36087.A0A077Z7L7"/>
<dbReference type="AlphaFoldDB" id="A0A077Z7L7"/>
<dbReference type="Gene3D" id="1.10.8.60">
    <property type="match status" value="1"/>
</dbReference>
<dbReference type="GO" id="GO:0005524">
    <property type="term" value="F:ATP binding"/>
    <property type="evidence" value="ECO:0007669"/>
    <property type="project" value="UniProtKB-KW"/>
</dbReference>
<dbReference type="GO" id="GO:0000502">
    <property type="term" value="C:proteasome complex"/>
    <property type="evidence" value="ECO:0007669"/>
    <property type="project" value="UniProtKB-KW"/>
</dbReference>
<keyword evidence="5 8" id="KW-0547">Nucleotide-binding</keyword>
<dbReference type="Pfam" id="PF17862">
    <property type="entry name" value="AAA_lid_3"/>
    <property type="match status" value="1"/>
</dbReference>
<dbReference type="InterPro" id="IPR012340">
    <property type="entry name" value="NA-bd_OB-fold"/>
</dbReference>
<proteinExistence type="inferred from homology"/>
<dbReference type="Pfam" id="PF00004">
    <property type="entry name" value="AAA"/>
    <property type="match status" value="1"/>
</dbReference>
<dbReference type="InterPro" id="IPR003593">
    <property type="entry name" value="AAA+_ATPase"/>
</dbReference>
<dbReference type="GO" id="GO:0005737">
    <property type="term" value="C:cytoplasm"/>
    <property type="evidence" value="ECO:0007669"/>
    <property type="project" value="UniProtKB-SubCell"/>
</dbReference>
<evidence type="ECO:0000313" key="11">
    <source>
        <dbReference type="Proteomes" id="UP000030665"/>
    </source>
</evidence>
<evidence type="ECO:0000256" key="1">
    <source>
        <dbReference type="ARBA" id="ARBA00004123"/>
    </source>
</evidence>
<dbReference type="EMBL" id="HG805978">
    <property type="protein sequence ID" value="CDW55764.1"/>
    <property type="molecule type" value="Genomic_DNA"/>
</dbReference>
<keyword evidence="6 8" id="KW-0067">ATP-binding</keyword>
<keyword evidence="7" id="KW-0647">Proteasome</keyword>
<comment type="subcellular location">
    <subcellularLocation>
        <location evidence="2">Cytoplasm</location>
    </subcellularLocation>
    <subcellularLocation>
        <location evidence="1">Nucleus</location>
    </subcellularLocation>
</comment>
<evidence type="ECO:0000256" key="4">
    <source>
        <dbReference type="ARBA" id="ARBA00022490"/>
    </source>
</evidence>
<protein>
    <submittedName>
        <fullName evidence="10">AAA domain containing protein</fullName>
    </submittedName>
</protein>
<accession>A0A077Z7L7</accession>
<evidence type="ECO:0000256" key="8">
    <source>
        <dbReference type="RuleBase" id="RU003651"/>
    </source>
</evidence>
<evidence type="ECO:0000313" key="10">
    <source>
        <dbReference type="EMBL" id="CDW55764.1"/>
    </source>
</evidence>
<dbReference type="GO" id="GO:0005634">
    <property type="term" value="C:nucleus"/>
    <property type="evidence" value="ECO:0007669"/>
    <property type="project" value="UniProtKB-SubCell"/>
</dbReference>
<evidence type="ECO:0000256" key="5">
    <source>
        <dbReference type="ARBA" id="ARBA00022741"/>
    </source>
</evidence>
<keyword evidence="4" id="KW-0963">Cytoplasm</keyword>
<dbReference type="Gene3D" id="3.40.50.300">
    <property type="entry name" value="P-loop containing nucleotide triphosphate hydrolases"/>
    <property type="match status" value="1"/>
</dbReference>
<dbReference type="InterPro" id="IPR027417">
    <property type="entry name" value="P-loop_NTPase"/>
</dbReference>
<dbReference type="PANTHER" id="PTHR23073">
    <property type="entry name" value="26S PROTEASOME REGULATORY SUBUNIT"/>
    <property type="match status" value="1"/>
</dbReference>
<dbReference type="InterPro" id="IPR041569">
    <property type="entry name" value="AAA_lid_3"/>
</dbReference>
<gene>
    <name evidence="10" type="ORF">TTRE_0000403701</name>
</gene>
<evidence type="ECO:0000259" key="9">
    <source>
        <dbReference type="SMART" id="SM00382"/>
    </source>
</evidence>
<dbReference type="FunFam" id="3.40.50.300:FF:000030">
    <property type="entry name" value="26S protease regulatory subunit 8"/>
    <property type="match status" value="1"/>
</dbReference>
<feature type="domain" description="AAA+ ATPase" evidence="9">
    <location>
        <begin position="165"/>
        <end position="310"/>
    </location>
</feature>
<dbReference type="PROSITE" id="PS00674">
    <property type="entry name" value="AAA"/>
    <property type="match status" value="1"/>
</dbReference>
<evidence type="ECO:0000256" key="2">
    <source>
        <dbReference type="ARBA" id="ARBA00004496"/>
    </source>
</evidence>
<dbReference type="InterPro" id="IPR003960">
    <property type="entry name" value="ATPase_AAA_CS"/>
</dbReference>
<dbReference type="OrthoDB" id="1154031at2759"/>
<dbReference type="Proteomes" id="UP000030665">
    <property type="component" value="Unassembled WGS sequence"/>
</dbReference>
<reference evidence="10" key="1">
    <citation type="submission" date="2014-01" db="EMBL/GenBank/DDBJ databases">
        <authorList>
            <person name="Aslett M."/>
        </authorList>
    </citation>
    <scope>NUCLEOTIDE SEQUENCE</scope>
</reference>
<evidence type="ECO:0000256" key="3">
    <source>
        <dbReference type="ARBA" id="ARBA00006914"/>
    </source>
</evidence>
<evidence type="ECO:0000256" key="6">
    <source>
        <dbReference type="ARBA" id="ARBA00022840"/>
    </source>
</evidence>
<name>A0A077Z7L7_TRITR</name>
<dbReference type="FunFam" id="1.10.8.60:FF:000006">
    <property type="entry name" value="26S protease regulatory subunit 8"/>
    <property type="match status" value="1"/>
</dbReference>
<reference evidence="10" key="2">
    <citation type="submission" date="2014-03" db="EMBL/GenBank/DDBJ databases">
        <title>The whipworm genome and dual-species transcriptomics of an intimate host-pathogen interaction.</title>
        <authorList>
            <person name="Foth B.J."/>
            <person name="Tsai I.J."/>
            <person name="Reid A.J."/>
            <person name="Bancroft A.J."/>
            <person name="Nichol S."/>
            <person name="Tracey A."/>
            <person name="Holroyd N."/>
            <person name="Cotton J.A."/>
            <person name="Stanley E.J."/>
            <person name="Zarowiecki M."/>
            <person name="Liu J.Z."/>
            <person name="Huckvale T."/>
            <person name="Cooper P.J."/>
            <person name="Grencis R.K."/>
            <person name="Berriman M."/>
        </authorList>
    </citation>
    <scope>NUCLEOTIDE SEQUENCE [LARGE SCALE GENOMIC DNA]</scope>
</reference>
<comment type="similarity">
    <text evidence="3 8">Belongs to the AAA ATPase family.</text>
</comment>
<dbReference type="InterPro" id="IPR050221">
    <property type="entry name" value="26S_Proteasome_ATPase"/>
</dbReference>
<organism evidence="10 11">
    <name type="scientific">Trichuris trichiura</name>
    <name type="common">Whipworm</name>
    <name type="synonym">Trichocephalus trichiurus</name>
    <dbReference type="NCBI Taxonomy" id="36087"/>
    <lineage>
        <taxon>Eukaryota</taxon>
        <taxon>Metazoa</taxon>
        <taxon>Ecdysozoa</taxon>
        <taxon>Nematoda</taxon>
        <taxon>Enoplea</taxon>
        <taxon>Dorylaimia</taxon>
        <taxon>Trichinellida</taxon>
        <taxon>Trichuridae</taxon>
        <taxon>Trichuris</taxon>
    </lineage>
</organism>